<dbReference type="AlphaFoldDB" id="V6Q226"/>
<dbReference type="Gene3D" id="2.60.120.260">
    <property type="entry name" value="Galactose-binding domain-like"/>
    <property type="match status" value="1"/>
</dbReference>
<dbReference type="EMBL" id="AYSH01000020">
    <property type="protein sequence ID" value="EST89169.1"/>
    <property type="molecule type" value="Genomic_DNA"/>
</dbReference>
<dbReference type="InterPro" id="IPR008979">
    <property type="entry name" value="Galactose-bd-like_sf"/>
</dbReference>
<dbReference type="eggNOG" id="ENOG502ZAKM">
    <property type="taxonomic scope" value="Bacteria"/>
</dbReference>
<dbReference type="PATRIC" id="fig|1408226.3.peg.1574"/>
<protein>
    <submittedName>
        <fullName evidence="1">Uncharacterized protein</fullName>
    </submittedName>
</protein>
<dbReference type="Proteomes" id="UP000018126">
    <property type="component" value="Unassembled WGS sequence"/>
</dbReference>
<proteinExistence type="predicted"/>
<accession>V6Q226</accession>
<name>V6Q226_9ENTE</name>
<dbReference type="SUPFAM" id="SSF49785">
    <property type="entry name" value="Galactose-binding domain-like"/>
    <property type="match status" value="1"/>
</dbReference>
<organism evidence="1 2">
    <name type="scientific">Vagococcus lutrae LBD1</name>
    <dbReference type="NCBI Taxonomy" id="1408226"/>
    <lineage>
        <taxon>Bacteria</taxon>
        <taxon>Bacillati</taxon>
        <taxon>Bacillota</taxon>
        <taxon>Bacilli</taxon>
        <taxon>Lactobacillales</taxon>
        <taxon>Enterococcaceae</taxon>
        <taxon>Vagococcus</taxon>
    </lineage>
</organism>
<gene>
    <name evidence="1" type="ORF">T233_01617</name>
</gene>
<keyword evidence="2" id="KW-1185">Reference proteome</keyword>
<sequence>MLTLRLKNKNEVLAERSHDTETYLSFKRREYTEGEIFELIIDEPKSFVWVQLDEAIEPSLIYLTDRTWEFPVILDEKLRLAYSPKIFTGGHHYVRAWLPTEKEIKSYRNLARNAHDQKKDTKAYPHAFANVETRNDSTFFARNAIDGVLANEDHGAYPYQSWGINQRKDAEITIDFGREVEVSRLALVLRGDYPHDSYWTQVTVVFSDGEEKILKTTNQLDRQYFDIDLKRTSSVTLKDLIKNEDESPFPALTQFEAYGTEI</sequence>
<dbReference type="STRING" id="1408226.T233_01617"/>
<dbReference type="RefSeq" id="WP_023606922.1">
    <property type="nucleotide sequence ID" value="NZ_AYSH01000020.1"/>
</dbReference>
<reference evidence="1 2" key="1">
    <citation type="journal article" date="2013" name="Genome Announc.">
        <title>High-Quality Draft Genome Sequence of Vagococcus lutrae Strain LBD1, Isolated from the Largemouth Bass Micropterus salmoides.</title>
        <authorList>
            <person name="Lebreton F."/>
            <person name="Valentino M.D."/>
            <person name="Duncan L.B."/>
            <person name="Zeng Q."/>
            <person name="Manson McGuire A."/>
            <person name="Earl A.M."/>
            <person name="Gilmore M.S."/>
        </authorList>
    </citation>
    <scope>NUCLEOTIDE SEQUENCE [LARGE SCALE GENOMIC DNA]</scope>
    <source>
        <strain evidence="1 2">LBD1</strain>
    </source>
</reference>
<comment type="caution">
    <text evidence="1">The sequence shown here is derived from an EMBL/GenBank/DDBJ whole genome shotgun (WGS) entry which is preliminary data.</text>
</comment>
<evidence type="ECO:0000313" key="2">
    <source>
        <dbReference type="Proteomes" id="UP000018126"/>
    </source>
</evidence>
<evidence type="ECO:0000313" key="1">
    <source>
        <dbReference type="EMBL" id="EST89169.1"/>
    </source>
</evidence>